<protein>
    <submittedName>
        <fullName evidence="5">AraC family transcriptional regulator</fullName>
    </submittedName>
</protein>
<feature type="region of interest" description="Disordered" evidence="3">
    <location>
        <begin position="1"/>
        <end position="25"/>
    </location>
</feature>
<dbReference type="AlphaFoldDB" id="A0A345HNP2"/>
<dbReference type="SUPFAM" id="SSF46689">
    <property type="entry name" value="Homeodomain-like"/>
    <property type="match status" value="2"/>
</dbReference>
<feature type="compositionally biased region" description="Basic and acidic residues" evidence="3">
    <location>
        <begin position="14"/>
        <end position="25"/>
    </location>
</feature>
<organism evidence="5 6">
    <name type="scientific">Streptomyces paludis</name>
    <dbReference type="NCBI Taxonomy" id="2282738"/>
    <lineage>
        <taxon>Bacteria</taxon>
        <taxon>Bacillati</taxon>
        <taxon>Actinomycetota</taxon>
        <taxon>Actinomycetes</taxon>
        <taxon>Kitasatosporales</taxon>
        <taxon>Streptomycetaceae</taxon>
        <taxon>Streptomyces</taxon>
    </lineage>
</organism>
<keyword evidence="2" id="KW-0804">Transcription</keyword>
<name>A0A345HNP2_9ACTN</name>
<dbReference type="OrthoDB" id="34150at2"/>
<evidence type="ECO:0000259" key="4">
    <source>
        <dbReference type="PROSITE" id="PS01124"/>
    </source>
</evidence>
<dbReference type="GO" id="GO:0003700">
    <property type="term" value="F:DNA-binding transcription factor activity"/>
    <property type="evidence" value="ECO:0007669"/>
    <property type="project" value="InterPro"/>
</dbReference>
<dbReference type="PANTHER" id="PTHR43436:SF1">
    <property type="entry name" value="TRANSCRIPTIONAL REGULATORY PROTEIN"/>
    <property type="match status" value="1"/>
</dbReference>
<dbReference type="Pfam" id="PF12833">
    <property type="entry name" value="HTH_18"/>
    <property type="match status" value="1"/>
</dbReference>
<evidence type="ECO:0000256" key="2">
    <source>
        <dbReference type="ARBA" id="ARBA00023163"/>
    </source>
</evidence>
<dbReference type="InterPro" id="IPR009594">
    <property type="entry name" value="Tscrpt_reg_HTH_AraC_N"/>
</dbReference>
<proteinExistence type="predicted"/>
<feature type="domain" description="HTH araC/xylS-type" evidence="4">
    <location>
        <begin position="214"/>
        <end position="312"/>
    </location>
</feature>
<dbReference type="KEGG" id="spad:DVK44_12005"/>
<evidence type="ECO:0000313" key="5">
    <source>
        <dbReference type="EMBL" id="AXG78316.1"/>
    </source>
</evidence>
<dbReference type="SMART" id="SM00342">
    <property type="entry name" value="HTH_ARAC"/>
    <property type="match status" value="1"/>
</dbReference>
<reference evidence="6" key="1">
    <citation type="submission" date="2018-07" db="EMBL/GenBank/DDBJ databases">
        <authorList>
            <person name="Zhao J."/>
        </authorList>
    </citation>
    <scope>NUCLEOTIDE SEQUENCE [LARGE SCALE GENOMIC DNA]</scope>
    <source>
        <strain evidence="6">GSSD-12</strain>
    </source>
</reference>
<dbReference type="Proteomes" id="UP000253868">
    <property type="component" value="Chromosome"/>
</dbReference>
<accession>A0A345HNP2</accession>
<dbReference type="PROSITE" id="PS01124">
    <property type="entry name" value="HTH_ARAC_FAMILY_2"/>
    <property type="match status" value="1"/>
</dbReference>
<dbReference type="InterPro" id="IPR009057">
    <property type="entry name" value="Homeodomain-like_sf"/>
</dbReference>
<evidence type="ECO:0000313" key="6">
    <source>
        <dbReference type="Proteomes" id="UP000253868"/>
    </source>
</evidence>
<dbReference type="GO" id="GO:0043565">
    <property type="term" value="F:sequence-specific DNA binding"/>
    <property type="evidence" value="ECO:0007669"/>
    <property type="project" value="InterPro"/>
</dbReference>
<gene>
    <name evidence="5" type="ORF">DVK44_12005</name>
</gene>
<dbReference type="PANTHER" id="PTHR43436">
    <property type="entry name" value="ARAC-FAMILY TRANSCRIPTIONAL REGULATOR"/>
    <property type="match status" value="1"/>
</dbReference>
<keyword evidence="6" id="KW-1185">Reference proteome</keyword>
<dbReference type="InterPro" id="IPR018060">
    <property type="entry name" value="HTH_AraC"/>
</dbReference>
<dbReference type="EMBL" id="CP031194">
    <property type="protein sequence ID" value="AXG78316.1"/>
    <property type="molecule type" value="Genomic_DNA"/>
</dbReference>
<dbReference type="RefSeq" id="WP_114659666.1">
    <property type="nucleotide sequence ID" value="NZ_CP031194.1"/>
</dbReference>
<evidence type="ECO:0000256" key="3">
    <source>
        <dbReference type="SAM" id="MobiDB-lite"/>
    </source>
</evidence>
<dbReference type="Pfam" id="PF06719">
    <property type="entry name" value="AraC_N"/>
    <property type="match status" value="1"/>
</dbReference>
<evidence type="ECO:0000256" key="1">
    <source>
        <dbReference type="ARBA" id="ARBA00023015"/>
    </source>
</evidence>
<dbReference type="Gene3D" id="1.10.10.60">
    <property type="entry name" value="Homeodomain-like"/>
    <property type="match status" value="1"/>
</dbReference>
<sequence>MTQEPARAPLDQRAPQDQRAHRAQRDQLDRLGAAVDRHRLGLSTDTAIPRLTVISVEEPIEPDDQLYEPMICFISDGAKRTTSGDLRSAAGTGEMLLNTIDLPVAVELAKVPYRAAVMRLDGQTVTDLLIELDIRPDGTGPATASAVAGLTAAPMTPELLDAVTRWVELLDTPEDIPALAPRIESEILYRLLRSALGPSLRQWSPGDSATNRVRQVARWICERYTEPLSIDAIAAVAHMSPASLHRHFKATTGMSPLRYQKHLRLQAARRRLLAGDATAAQVAQAVGYVSATQFNREYRSAYGLPPGQDAARLRARLTDTPTGPT</sequence>
<keyword evidence="1" id="KW-0805">Transcription regulation</keyword>